<accession>A0A8J2SWU9</accession>
<evidence type="ECO:0000313" key="11">
    <source>
        <dbReference type="EMBL" id="CAH0374419.1"/>
    </source>
</evidence>
<keyword evidence="5" id="KW-0677">Repeat</keyword>
<evidence type="ECO:0000256" key="2">
    <source>
        <dbReference type="ARBA" id="ARBA00006375"/>
    </source>
</evidence>
<sequence length="291" mass="30733">MAPAPPSKELSSLESTIIGGITGSIAEAVVMPALVIKTRMMAQGADASLTSYRSAAHAASTMLRDEGFGAFYKGLGLSVVFTPLARGLYMTGIEMSHSTFGSGTSATDFAAGMSAQLVSSIAYVPRDIVVERCAIDGQIAKQVGSTASSLAALRTIFSTEGAMGFFRAFVPHQLVWVPFNGIFMWALGRCKQFGDGEQTYIRGVGNTFCAAAFAAACTNPIDVIKTRMQIAGANTEVFAYSGPADCLKQLIRKEGVRALFAGIGGRFLYTGPAFAIFFPTYDLLKTAYVAL</sequence>
<dbReference type="AlphaFoldDB" id="A0A8J2SWU9"/>
<evidence type="ECO:0000256" key="4">
    <source>
        <dbReference type="ARBA" id="ARBA00022692"/>
    </source>
</evidence>
<feature type="repeat" description="Solcar" evidence="8">
    <location>
        <begin position="103"/>
        <end position="193"/>
    </location>
</feature>
<gene>
    <name evidence="11" type="ORF">PECAL_4P16980</name>
</gene>
<dbReference type="PANTHER" id="PTHR45667">
    <property type="entry name" value="S-ADENOSYLMETHIONINE MITOCHONDRIAL CARRIER PROTEIN"/>
    <property type="match status" value="1"/>
</dbReference>
<dbReference type="SUPFAM" id="SSF103506">
    <property type="entry name" value="Mitochondrial carrier"/>
    <property type="match status" value="1"/>
</dbReference>
<keyword evidence="4 8" id="KW-0812">Transmembrane</keyword>
<comment type="caution">
    <text evidence="11">The sequence shown here is derived from an EMBL/GenBank/DDBJ whole genome shotgun (WGS) entry which is preliminary data.</text>
</comment>
<keyword evidence="3 9" id="KW-0813">Transport</keyword>
<feature type="repeat" description="Solcar" evidence="8">
    <location>
        <begin position="202"/>
        <end position="287"/>
    </location>
</feature>
<keyword evidence="6 10" id="KW-1133">Transmembrane helix</keyword>
<protein>
    <recommendedName>
        <fullName evidence="13">Mitochondrial carrier protein</fullName>
    </recommendedName>
</protein>
<dbReference type="Proteomes" id="UP000789595">
    <property type="component" value="Unassembled WGS sequence"/>
</dbReference>
<evidence type="ECO:0000256" key="3">
    <source>
        <dbReference type="ARBA" id="ARBA00022448"/>
    </source>
</evidence>
<comment type="similarity">
    <text evidence="2 9">Belongs to the mitochondrial carrier (TC 2.A.29) family.</text>
</comment>
<dbReference type="PROSITE" id="PS50920">
    <property type="entry name" value="SOLCAR"/>
    <property type="match status" value="3"/>
</dbReference>
<keyword evidence="7 8" id="KW-0472">Membrane</keyword>
<evidence type="ECO:0000256" key="5">
    <source>
        <dbReference type="ARBA" id="ARBA00022737"/>
    </source>
</evidence>
<evidence type="ECO:0000256" key="6">
    <source>
        <dbReference type="ARBA" id="ARBA00022989"/>
    </source>
</evidence>
<dbReference type="GO" id="GO:0016020">
    <property type="term" value="C:membrane"/>
    <property type="evidence" value="ECO:0007669"/>
    <property type="project" value="UniProtKB-SubCell"/>
</dbReference>
<dbReference type="Pfam" id="PF00153">
    <property type="entry name" value="Mito_carr"/>
    <property type="match status" value="3"/>
</dbReference>
<dbReference type="Gene3D" id="1.50.40.10">
    <property type="entry name" value="Mitochondrial carrier domain"/>
    <property type="match status" value="1"/>
</dbReference>
<feature type="transmembrane region" description="Helical" evidence="10">
    <location>
        <begin position="258"/>
        <end position="278"/>
    </location>
</feature>
<evidence type="ECO:0000256" key="7">
    <source>
        <dbReference type="ARBA" id="ARBA00023136"/>
    </source>
</evidence>
<evidence type="ECO:0000256" key="9">
    <source>
        <dbReference type="RuleBase" id="RU000488"/>
    </source>
</evidence>
<organism evidence="11 12">
    <name type="scientific">Pelagomonas calceolata</name>
    <dbReference type="NCBI Taxonomy" id="35677"/>
    <lineage>
        <taxon>Eukaryota</taxon>
        <taxon>Sar</taxon>
        <taxon>Stramenopiles</taxon>
        <taxon>Ochrophyta</taxon>
        <taxon>Pelagophyceae</taxon>
        <taxon>Pelagomonadales</taxon>
        <taxon>Pelagomonadaceae</taxon>
        <taxon>Pelagomonas</taxon>
    </lineage>
</organism>
<evidence type="ECO:0000256" key="10">
    <source>
        <dbReference type="SAM" id="Phobius"/>
    </source>
</evidence>
<dbReference type="EMBL" id="CAKKNE010000004">
    <property type="protein sequence ID" value="CAH0374419.1"/>
    <property type="molecule type" value="Genomic_DNA"/>
</dbReference>
<evidence type="ECO:0000256" key="1">
    <source>
        <dbReference type="ARBA" id="ARBA00004141"/>
    </source>
</evidence>
<reference evidence="11" key="1">
    <citation type="submission" date="2021-11" db="EMBL/GenBank/DDBJ databases">
        <authorList>
            <consortium name="Genoscope - CEA"/>
            <person name="William W."/>
        </authorList>
    </citation>
    <scope>NUCLEOTIDE SEQUENCE</scope>
</reference>
<dbReference type="OrthoDB" id="250329at2759"/>
<comment type="subcellular location">
    <subcellularLocation>
        <location evidence="1">Membrane</location>
        <topology evidence="1">Multi-pass membrane protein</topology>
    </subcellularLocation>
</comment>
<keyword evidence="12" id="KW-1185">Reference proteome</keyword>
<feature type="repeat" description="Solcar" evidence="8">
    <location>
        <begin position="10"/>
        <end position="99"/>
    </location>
</feature>
<proteinExistence type="inferred from homology"/>
<evidence type="ECO:0000313" key="12">
    <source>
        <dbReference type="Proteomes" id="UP000789595"/>
    </source>
</evidence>
<evidence type="ECO:0000256" key="8">
    <source>
        <dbReference type="PROSITE-ProRule" id="PRU00282"/>
    </source>
</evidence>
<feature type="transmembrane region" description="Helical" evidence="10">
    <location>
        <begin position="16"/>
        <end position="36"/>
    </location>
</feature>
<name>A0A8J2SWU9_9STRA</name>
<dbReference type="InterPro" id="IPR023395">
    <property type="entry name" value="MCP_dom_sf"/>
</dbReference>
<dbReference type="InterPro" id="IPR018108">
    <property type="entry name" value="MCP_transmembrane"/>
</dbReference>
<evidence type="ECO:0008006" key="13">
    <source>
        <dbReference type="Google" id="ProtNLM"/>
    </source>
</evidence>